<dbReference type="InterPro" id="IPR023465">
    <property type="entry name" value="Riboflavin_kinase_dom_sf"/>
</dbReference>
<keyword evidence="17" id="KW-1185">Reference proteome</keyword>
<comment type="catalytic activity">
    <reaction evidence="12 14">
        <text>riboflavin + ATP = FMN + ADP + H(+)</text>
        <dbReference type="Rhea" id="RHEA:14357"/>
        <dbReference type="ChEBI" id="CHEBI:15378"/>
        <dbReference type="ChEBI" id="CHEBI:30616"/>
        <dbReference type="ChEBI" id="CHEBI:57986"/>
        <dbReference type="ChEBI" id="CHEBI:58210"/>
        <dbReference type="ChEBI" id="CHEBI:456216"/>
        <dbReference type="EC" id="2.7.1.26"/>
    </reaction>
</comment>
<evidence type="ECO:0000256" key="9">
    <source>
        <dbReference type="ARBA" id="ARBA00022827"/>
    </source>
</evidence>
<keyword evidence="8 14" id="KW-0418">Kinase</keyword>
<evidence type="ECO:0000256" key="2">
    <source>
        <dbReference type="ARBA" id="ARBA00005201"/>
    </source>
</evidence>
<dbReference type="InterPro" id="IPR002606">
    <property type="entry name" value="Riboflavin_kinase_bac"/>
</dbReference>
<keyword evidence="10 14" id="KW-0067">ATP-binding</keyword>
<evidence type="ECO:0000256" key="13">
    <source>
        <dbReference type="ARBA" id="ARBA00049494"/>
    </source>
</evidence>
<dbReference type="Gene3D" id="3.40.50.620">
    <property type="entry name" value="HUPs"/>
    <property type="match status" value="1"/>
</dbReference>
<dbReference type="InterPro" id="IPR014729">
    <property type="entry name" value="Rossmann-like_a/b/a_fold"/>
</dbReference>
<evidence type="ECO:0000256" key="8">
    <source>
        <dbReference type="ARBA" id="ARBA00022777"/>
    </source>
</evidence>
<name>A0ABN6ZBN0_9FIRM</name>
<evidence type="ECO:0000256" key="4">
    <source>
        <dbReference type="ARBA" id="ARBA00022643"/>
    </source>
</evidence>
<keyword evidence="5 14" id="KW-0808">Transferase</keyword>
<dbReference type="Proteomes" id="UP001432099">
    <property type="component" value="Chromosome"/>
</dbReference>
<dbReference type="SUPFAM" id="SSF52374">
    <property type="entry name" value="Nucleotidylyl transferase"/>
    <property type="match status" value="1"/>
</dbReference>
<dbReference type="SUPFAM" id="SSF82114">
    <property type="entry name" value="Riboflavin kinase-like"/>
    <property type="match status" value="1"/>
</dbReference>
<keyword evidence="9 14" id="KW-0274">FAD</keyword>
<dbReference type="EMBL" id="AP028127">
    <property type="protein sequence ID" value="BEH91085.1"/>
    <property type="molecule type" value="Genomic_DNA"/>
</dbReference>
<evidence type="ECO:0000256" key="14">
    <source>
        <dbReference type="PIRNR" id="PIRNR004491"/>
    </source>
</evidence>
<dbReference type="InterPro" id="IPR015864">
    <property type="entry name" value="FAD_synthase"/>
</dbReference>
<comment type="pathway">
    <text evidence="2 14">Cofactor biosynthesis; FMN biosynthesis; FMN from riboflavin (ATP route): step 1/1.</text>
</comment>
<evidence type="ECO:0000259" key="15">
    <source>
        <dbReference type="SMART" id="SM00904"/>
    </source>
</evidence>
<keyword evidence="7 14" id="KW-0547">Nucleotide-binding</keyword>
<keyword evidence="3 14" id="KW-0285">Flavoprotein</keyword>
<evidence type="ECO:0000256" key="10">
    <source>
        <dbReference type="ARBA" id="ARBA00022840"/>
    </source>
</evidence>
<organism evidence="16 17">
    <name type="scientific">Turicibacter faecis</name>
    <dbReference type="NCBI Taxonomy" id="2963365"/>
    <lineage>
        <taxon>Bacteria</taxon>
        <taxon>Bacillati</taxon>
        <taxon>Bacillota</taxon>
        <taxon>Erysipelotrichia</taxon>
        <taxon>Erysipelotrichales</taxon>
        <taxon>Turicibacteraceae</taxon>
        <taxon>Turicibacter</taxon>
    </lineage>
</organism>
<dbReference type="EC" id="2.7.1.26" evidence="14"/>
<keyword evidence="6 14" id="KW-0548">Nucleotidyltransferase</keyword>
<dbReference type="InterPro" id="IPR023468">
    <property type="entry name" value="Riboflavin_kinase"/>
</dbReference>
<evidence type="ECO:0000256" key="11">
    <source>
        <dbReference type="ARBA" id="ARBA00023268"/>
    </source>
</evidence>
<evidence type="ECO:0000256" key="3">
    <source>
        <dbReference type="ARBA" id="ARBA00022630"/>
    </source>
</evidence>
<evidence type="ECO:0000313" key="17">
    <source>
        <dbReference type="Proteomes" id="UP001432099"/>
    </source>
</evidence>
<evidence type="ECO:0000256" key="5">
    <source>
        <dbReference type="ARBA" id="ARBA00022679"/>
    </source>
</evidence>
<reference evidence="16" key="1">
    <citation type="journal article" date="2024" name="Int. J. Syst. Evol. Microbiol.">
        <title>Turicibacter faecis sp. nov., isolated from faeces of heart failure mouse model.</title>
        <authorList>
            <person name="Imamura Y."/>
            <person name="Motooka D."/>
            <person name="Nakajima Y."/>
            <person name="Ito S."/>
            <person name="Kitakaze M."/>
            <person name="Iida T."/>
            <person name="Nakamura S."/>
        </authorList>
    </citation>
    <scope>NUCLEOTIDE SEQUENCE</scope>
    <source>
        <strain evidence="16">TC023</strain>
    </source>
</reference>
<keyword evidence="4 14" id="KW-0288">FMN</keyword>
<comment type="catalytic activity">
    <reaction evidence="13 14">
        <text>FMN + ATP + H(+) = FAD + diphosphate</text>
        <dbReference type="Rhea" id="RHEA:17237"/>
        <dbReference type="ChEBI" id="CHEBI:15378"/>
        <dbReference type="ChEBI" id="CHEBI:30616"/>
        <dbReference type="ChEBI" id="CHEBI:33019"/>
        <dbReference type="ChEBI" id="CHEBI:57692"/>
        <dbReference type="ChEBI" id="CHEBI:58210"/>
        <dbReference type="EC" id="2.7.7.2"/>
    </reaction>
</comment>
<dbReference type="PIRSF" id="PIRSF004491">
    <property type="entry name" value="FAD_Synth"/>
    <property type="match status" value="1"/>
</dbReference>
<comment type="similarity">
    <text evidence="14">Belongs to the ribF family.</text>
</comment>
<evidence type="ECO:0000313" key="16">
    <source>
        <dbReference type="EMBL" id="BEH91085.1"/>
    </source>
</evidence>
<dbReference type="NCBIfam" id="NF004160">
    <property type="entry name" value="PRK05627.1-3"/>
    <property type="match status" value="1"/>
</dbReference>
<dbReference type="CDD" id="cd02064">
    <property type="entry name" value="FAD_synthetase_N"/>
    <property type="match status" value="1"/>
</dbReference>
<dbReference type="PANTHER" id="PTHR22749:SF6">
    <property type="entry name" value="RIBOFLAVIN KINASE"/>
    <property type="match status" value="1"/>
</dbReference>
<evidence type="ECO:0000256" key="1">
    <source>
        <dbReference type="ARBA" id="ARBA00004726"/>
    </source>
</evidence>
<comment type="pathway">
    <text evidence="1 14">Cofactor biosynthesis; FAD biosynthesis; FAD from FMN: step 1/1.</text>
</comment>
<dbReference type="Pfam" id="PF06574">
    <property type="entry name" value="FAD_syn"/>
    <property type="match status" value="1"/>
</dbReference>
<dbReference type="RefSeq" id="WP_161831872.1">
    <property type="nucleotide sequence ID" value="NZ_AP028127.1"/>
</dbReference>
<keyword evidence="11" id="KW-0511">Multifunctional enzyme</keyword>
<proteinExistence type="inferred from homology"/>
<evidence type="ECO:0000256" key="7">
    <source>
        <dbReference type="ARBA" id="ARBA00022741"/>
    </source>
</evidence>
<dbReference type="PANTHER" id="PTHR22749">
    <property type="entry name" value="RIBOFLAVIN KINASE/FMN ADENYLYLTRANSFERASE"/>
    <property type="match status" value="1"/>
</dbReference>
<gene>
    <name evidence="16" type="primary">ribC</name>
    <name evidence="16" type="ORF">T23_11870</name>
</gene>
<protein>
    <recommendedName>
        <fullName evidence="14">Riboflavin biosynthesis protein</fullName>
    </recommendedName>
    <domain>
        <recommendedName>
            <fullName evidence="14">Riboflavin kinase</fullName>
            <ecNumber evidence="14">2.7.1.26</ecNumber>
        </recommendedName>
        <alternativeName>
            <fullName evidence="14">Flavokinase</fullName>
        </alternativeName>
    </domain>
    <domain>
        <recommendedName>
            <fullName evidence="14">FMN adenylyltransferase</fullName>
            <ecNumber evidence="14">2.7.7.2</ecNumber>
        </recommendedName>
        <alternativeName>
            <fullName evidence="14">FAD pyrophosphorylase</fullName>
        </alternativeName>
        <alternativeName>
            <fullName evidence="14">FAD synthase</fullName>
        </alternativeName>
    </domain>
</protein>
<sequence>MKVIELNLTKKMDQPLAVALGYFDGLHLGHQAVIKEVVDYAKKHQIRSAVMTFSPNPNQFLNKLNSPHLLTPHQEKIRVLKELGVDELIILPFNEELAKMRATDFIQRYLIEPSIAHVSTGFDFRFGYRGEGEVTLLANYSKHFSLNVTPKCELNEEKIGATEIKSYLAEGNLEKVTQMLGRPYRLRGVVVSGKQRGRQIGFPTANLKLSEDYVIPKCGVYAVKVEVRGRHYVGMCNIGHNPTFNFNHQICIETYILDFDADIYGEELILDFCAYLRDEQRFSSIEKLMEQLAFDRQLVRSYFKLDLQ</sequence>
<accession>A0ABN6ZBN0</accession>
<dbReference type="Gene3D" id="2.40.30.30">
    <property type="entry name" value="Riboflavin kinase-like"/>
    <property type="match status" value="1"/>
</dbReference>
<evidence type="ECO:0000256" key="12">
    <source>
        <dbReference type="ARBA" id="ARBA00047880"/>
    </source>
</evidence>
<dbReference type="Pfam" id="PF01687">
    <property type="entry name" value="Flavokinase"/>
    <property type="match status" value="1"/>
</dbReference>
<dbReference type="NCBIfam" id="NF004162">
    <property type="entry name" value="PRK05627.1-5"/>
    <property type="match status" value="1"/>
</dbReference>
<evidence type="ECO:0000256" key="6">
    <source>
        <dbReference type="ARBA" id="ARBA00022695"/>
    </source>
</evidence>
<dbReference type="SMART" id="SM00904">
    <property type="entry name" value="Flavokinase"/>
    <property type="match status" value="1"/>
</dbReference>
<dbReference type="NCBIfam" id="TIGR00083">
    <property type="entry name" value="ribF"/>
    <property type="match status" value="1"/>
</dbReference>
<dbReference type="EC" id="2.7.7.2" evidence="14"/>
<feature type="domain" description="Riboflavin kinase" evidence="15">
    <location>
        <begin position="179"/>
        <end position="304"/>
    </location>
</feature>
<dbReference type="InterPro" id="IPR015865">
    <property type="entry name" value="Riboflavin_kinase_bac/euk"/>
</dbReference>